<dbReference type="Gene3D" id="3.30.565.10">
    <property type="entry name" value="Histidine kinase-like ATPase, C-terminal domain"/>
    <property type="match status" value="1"/>
</dbReference>
<dbReference type="GO" id="GO:0046983">
    <property type="term" value="F:protein dimerization activity"/>
    <property type="evidence" value="ECO:0007669"/>
    <property type="project" value="InterPro"/>
</dbReference>
<dbReference type="EC" id="2.7.13.3" evidence="2"/>
<dbReference type="SMART" id="SM00065">
    <property type="entry name" value="GAF"/>
    <property type="match status" value="1"/>
</dbReference>
<dbReference type="GO" id="GO:0000155">
    <property type="term" value="F:phosphorelay sensor kinase activity"/>
    <property type="evidence" value="ECO:0007669"/>
    <property type="project" value="InterPro"/>
</dbReference>
<dbReference type="Pfam" id="PF13426">
    <property type="entry name" value="PAS_9"/>
    <property type="match status" value="2"/>
</dbReference>
<dbReference type="InterPro" id="IPR011712">
    <property type="entry name" value="Sig_transdc_His_kin_sub3_dim/P"/>
</dbReference>
<dbReference type="Pfam" id="PF07730">
    <property type="entry name" value="HisKA_3"/>
    <property type="match status" value="1"/>
</dbReference>
<dbReference type="PANTHER" id="PTHR24421:SF10">
    <property type="entry name" value="NITRATE_NITRITE SENSOR PROTEIN NARQ"/>
    <property type="match status" value="1"/>
</dbReference>
<dbReference type="SMART" id="SM00086">
    <property type="entry name" value="PAC"/>
    <property type="match status" value="2"/>
</dbReference>
<dbReference type="Gene3D" id="3.30.450.40">
    <property type="match status" value="1"/>
</dbReference>
<dbReference type="CDD" id="cd00130">
    <property type="entry name" value="PAS"/>
    <property type="match status" value="2"/>
</dbReference>
<dbReference type="SUPFAM" id="SSF55785">
    <property type="entry name" value="PYP-like sensor domain (PAS domain)"/>
    <property type="match status" value="2"/>
</dbReference>
<organism evidence="12 13">
    <name type="scientific">Candidatus Viridilinea halotolerans</name>
    <dbReference type="NCBI Taxonomy" id="2491704"/>
    <lineage>
        <taxon>Bacteria</taxon>
        <taxon>Bacillati</taxon>
        <taxon>Chloroflexota</taxon>
        <taxon>Chloroflexia</taxon>
        <taxon>Chloroflexales</taxon>
        <taxon>Chloroflexineae</taxon>
        <taxon>Oscillochloridaceae</taxon>
        <taxon>Candidatus Viridilinea</taxon>
    </lineage>
</organism>
<dbReference type="Gene3D" id="3.30.450.20">
    <property type="entry name" value="PAS domain"/>
    <property type="match status" value="2"/>
</dbReference>
<dbReference type="PROSITE" id="PS50109">
    <property type="entry name" value="HIS_KIN"/>
    <property type="match status" value="1"/>
</dbReference>
<dbReference type="Gene3D" id="1.20.5.1930">
    <property type="match status" value="1"/>
</dbReference>
<dbReference type="CDD" id="cd16917">
    <property type="entry name" value="HATPase_UhpB-NarQ-NarX-like"/>
    <property type="match status" value="1"/>
</dbReference>
<evidence type="ECO:0000313" key="12">
    <source>
        <dbReference type="EMBL" id="RRR76332.1"/>
    </source>
</evidence>
<keyword evidence="3" id="KW-0597">Phosphoprotein</keyword>
<keyword evidence="6" id="KW-0418">Kinase</keyword>
<name>A0A426U833_9CHLR</name>
<dbReference type="PROSITE" id="PS50113">
    <property type="entry name" value="PAC"/>
    <property type="match status" value="2"/>
</dbReference>
<dbReference type="AlphaFoldDB" id="A0A426U833"/>
<evidence type="ECO:0000256" key="7">
    <source>
        <dbReference type="ARBA" id="ARBA00022840"/>
    </source>
</evidence>
<feature type="domain" description="PAS" evidence="10">
    <location>
        <begin position="14"/>
        <end position="81"/>
    </location>
</feature>
<dbReference type="InterPro" id="IPR029016">
    <property type="entry name" value="GAF-like_dom_sf"/>
</dbReference>
<keyword evidence="5" id="KW-0547">Nucleotide-binding</keyword>
<dbReference type="Pfam" id="PF01590">
    <property type="entry name" value="GAF"/>
    <property type="match status" value="1"/>
</dbReference>
<sequence>MSHDAPLPLHLPPLEYILNLTFDAIVTVDAAQRIVLFNHGAERVFGYAAQEVLGQPLDLLIPERCAEVHRQHVATFALTSEADRPQMMSQQCEVVGRRRDGSEFPAEASIVKLVHHQQTSFTVVLRDISRRKRRSDELRQSEMRYRLLVDGVQDYAIYLLDSAGHIASWNAGAERMTGYQADEILGKHFACFFITEDLALGKPEIELQTARITGRYQEEGWRVRKDGSRFWANVVITAVHDERGDLHGFAKVTRDTTERRKADEVRRWYARRLHALYEISRAILVAQSPRAIAEAALERLRRIVTCHYAHIASISGTAATTHLLMRIADDCVATDAINWPASALSKTVMAHPEAQPVVVIGLDAQNLPPALRPLHVAGLRTLAIAPFVAHNTLIGELILARADHEPFDSNQIDIIRQIADQLAVALQHAQLFAEVTAGHERLQSLSQRLIEVQELERRMIAGELHDEIGQALTIVKLNLQALGKYTEHSESSVRVEESITIVEQALEQVRSLSLDLRPSLLDDLGLIAALRWYVARQARAASFVIHFNVDEPASRLTPVLETVCFRIVQEALTNIVRHARAREIWVQLRCVDDLRLMVRDDGEGFDLAEVEARVARGESFGLLGMRERANLSGGRLTITSTPGQGTTVSAHFPLHLRPAMADDHDDERSTLA</sequence>
<feature type="domain" description="PAC" evidence="11">
    <location>
        <begin position="216"/>
        <end position="268"/>
    </location>
</feature>
<evidence type="ECO:0000256" key="6">
    <source>
        <dbReference type="ARBA" id="ARBA00022777"/>
    </source>
</evidence>
<comment type="catalytic activity">
    <reaction evidence="1">
        <text>ATP + protein L-histidine = ADP + protein N-phospho-L-histidine.</text>
        <dbReference type="EC" id="2.7.13.3"/>
    </reaction>
</comment>
<dbReference type="InterPro" id="IPR001610">
    <property type="entry name" value="PAC"/>
</dbReference>
<keyword evidence="7" id="KW-0067">ATP-binding</keyword>
<dbReference type="InterPro" id="IPR005467">
    <property type="entry name" value="His_kinase_dom"/>
</dbReference>
<evidence type="ECO:0000259" key="10">
    <source>
        <dbReference type="PROSITE" id="PS50112"/>
    </source>
</evidence>
<evidence type="ECO:0000256" key="1">
    <source>
        <dbReference type="ARBA" id="ARBA00000085"/>
    </source>
</evidence>
<evidence type="ECO:0000256" key="2">
    <source>
        <dbReference type="ARBA" id="ARBA00012438"/>
    </source>
</evidence>
<dbReference type="SMART" id="SM00091">
    <property type="entry name" value="PAS"/>
    <property type="match status" value="2"/>
</dbReference>
<dbReference type="GO" id="GO:0016020">
    <property type="term" value="C:membrane"/>
    <property type="evidence" value="ECO:0007669"/>
    <property type="project" value="InterPro"/>
</dbReference>
<evidence type="ECO:0000259" key="11">
    <source>
        <dbReference type="PROSITE" id="PS50113"/>
    </source>
</evidence>
<dbReference type="InterPro" id="IPR003018">
    <property type="entry name" value="GAF"/>
</dbReference>
<dbReference type="InterPro" id="IPR050482">
    <property type="entry name" value="Sensor_HK_TwoCompSys"/>
</dbReference>
<dbReference type="NCBIfam" id="TIGR00229">
    <property type="entry name" value="sensory_box"/>
    <property type="match status" value="2"/>
</dbReference>
<dbReference type="SUPFAM" id="SSF55781">
    <property type="entry name" value="GAF domain-like"/>
    <property type="match status" value="1"/>
</dbReference>
<dbReference type="InterPro" id="IPR003594">
    <property type="entry name" value="HATPase_dom"/>
</dbReference>
<feature type="domain" description="PAS" evidence="10">
    <location>
        <begin position="141"/>
        <end position="187"/>
    </location>
</feature>
<dbReference type="GO" id="GO:0005524">
    <property type="term" value="F:ATP binding"/>
    <property type="evidence" value="ECO:0007669"/>
    <property type="project" value="UniProtKB-KW"/>
</dbReference>
<proteinExistence type="predicted"/>
<comment type="caution">
    <text evidence="12">The sequence shown here is derived from an EMBL/GenBank/DDBJ whole genome shotgun (WGS) entry which is preliminary data.</text>
</comment>
<protein>
    <recommendedName>
        <fullName evidence="2">histidine kinase</fullName>
        <ecNumber evidence="2">2.7.13.3</ecNumber>
    </recommendedName>
</protein>
<dbReference type="InterPro" id="IPR000700">
    <property type="entry name" value="PAS-assoc_C"/>
</dbReference>
<gene>
    <name evidence="12" type="ORF">EI684_03245</name>
</gene>
<dbReference type="Pfam" id="PF02518">
    <property type="entry name" value="HATPase_c"/>
    <property type="match status" value="1"/>
</dbReference>
<reference evidence="12 13" key="1">
    <citation type="submission" date="2018-12" db="EMBL/GenBank/DDBJ databases">
        <title>Genome Sequence of Candidatus Viridilinea halotolerans isolated from saline sulfide-rich spring.</title>
        <authorList>
            <person name="Grouzdev D.S."/>
            <person name="Burganskaya E.I."/>
            <person name="Krutkina M.S."/>
            <person name="Sukhacheva M.V."/>
            <person name="Gorlenko V.M."/>
        </authorList>
    </citation>
    <scope>NUCLEOTIDE SEQUENCE [LARGE SCALE GENOMIC DNA]</scope>
    <source>
        <strain evidence="12">Chok-6</strain>
    </source>
</reference>
<accession>A0A426U833</accession>
<feature type="domain" description="PAC" evidence="11">
    <location>
        <begin position="90"/>
        <end position="140"/>
    </location>
</feature>
<dbReference type="EMBL" id="RSAS01000125">
    <property type="protein sequence ID" value="RRR76332.1"/>
    <property type="molecule type" value="Genomic_DNA"/>
</dbReference>
<dbReference type="SMART" id="SM00387">
    <property type="entry name" value="HATPase_c"/>
    <property type="match status" value="1"/>
</dbReference>
<dbReference type="InterPro" id="IPR035965">
    <property type="entry name" value="PAS-like_dom_sf"/>
</dbReference>
<dbReference type="Proteomes" id="UP000280307">
    <property type="component" value="Unassembled WGS sequence"/>
</dbReference>
<keyword evidence="4" id="KW-0808">Transferase</keyword>
<evidence type="ECO:0000256" key="4">
    <source>
        <dbReference type="ARBA" id="ARBA00022679"/>
    </source>
</evidence>
<dbReference type="PANTHER" id="PTHR24421">
    <property type="entry name" value="NITRATE/NITRITE SENSOR PROTEIN NARX-RELATED"/>
    <property type="match status" value="1"/>
</dbReference>
<dbReference type="InterPro" id="IPR000014">
    <property type="entry name" value="PAS"/>
</dbReference>
<evidence type="ECO:0000256" key="3">
    <source>
        <dbReference type="ARBA" id="ARBA00022553"/>
    </source>
</evidence>
<evidence type="ECO:0000256" key="5">
    <source>
        <dbReference type="ARBA" id="ARBA00022741"/>
    </source>
</evidence>
<dbReference type="PROSITE" id="PS50112">
    <property type="entry name" value="PAS"/>
    <property type="match status" value="2"/>
</dbReference>
<dbReference type="InterPro" id="IPR036890">
    <property type="entry name" value="HATPase_C_sf"/>
</dbReference>
<keyword evidence="8" id="KW-0902">Two-component regulatory system</keyword>
<dbReference type="SUPFAM" id="SSF55874">
    <property type="entry name" value="ATPase domain of HSP90 chaperone/DNA topoisomerase II/histidine kinase"/>
    <property type="match status" value="1"/>
</dbReference>
<evidence type="ECO:0000259" key="9">
    <source>
        <dbReference type="PROSITE" id="PS50109"/>
    </source>
</evidence>
<feature type="domain" description="Histidine kinase" evidence="9">
    <location>
        <begin position="463"/>
        <end position="656"/>
    </location>
</feature>
<evidence type="ECO:0000256" key="8">
    <source>
        <dbReference type="ARBA" id="ARBA00023012"/>
    </source>
</evidence>
<evidence type="ECO:0000313" key="13">
    <source>
        <dbReference type="Proteomes" id="UP000280307"/>
    </source>
</evidence>